<dbReference type="SUPFAM" id="SSF50182">
    <property type="entry name" value="Sm-like ribonucleoproteins"/>
    <property type="match status" value="1"/>
</dbReference>
<evidence type="ECO:0000256" key="7">
    <source>
        <dbReference type="SAM" id="Phobius"/>
    </source>
</evidence>
<evidence type="ECO:0000256" key="2">
    <source>
        <dbReference type="ARBA" id="ARBA00008017"/>
    </source>
</evidence>
<evidence type="ECO:0000256" key="6">
    <source>
        <dbReference type="ARBA" id="ARBA00023136"/>
    </source>
</evidence>
<gene>
    <name evidence="10" type="ORF">LCGC14_3132490</name>
</gene>
<dbReference type="EMBL" id="LAZR01068409">
    <property type="protein sequence ID" value="KKK49694.1"/>
    <property type="molecule type" value="Genomic_DNA"/>
</dbReference>
<dbReference type="Gene3D" id="3.30.70.100">
    <property type="match status" value="1"/>
</dbReference>
<dbReference type="AlphaFoldDB" id="A0A0F8Y689"/>
<evidence type="ECO:0008006" key="11">
    <source>
        <dbReference type="Google" id="ProtNLM"/>
    </source>
</evidence>
<keyword evidence="5 7" id="KW-1133">Transmembrane helix</keyword>
<evidence type="ECO:0000313" key="10">
    <source>
        <dbReference type="EMBL" id="KKK49694.1"/>
    </source>
</evidence>
<evidence type="ECO:0000256" key="4">
    <source>
        <dbReference type="ARBA" id="ARBA00022692"/>
    </source>
</evidence>
<dbReference type="PANTHER" id="PTHR30221:SF1">
    <property type="entry name" value="SMALL-CONDUCTANCE MECHANOSENSITIVE CHANNEL"/>
    <property type="match status" value="1"/>
</dbReference>
<keyword evidence="6 7" id="KW-0472">Membrane</keyword>
<evidence type="ECO:0000256" key="3">
    <source>
        <dbReference type="ARBA" id="ARBA00022475"/>
    </source>
</evidence>
<feature type="domain" description="Mechanosensitive ion channel MscS C-terminal" evidence="9">
    <location>
        <begin position="237"/>
        <end position="324"/>
    </location>
</feature>
<proteinExistence type="inferred from homology"/>
<dbReference type="InterPro" id="IPR011014">
    <property type="entry name" value="MscS_channel_TM-2"/>
</dbReference>
<dbReference type="InterPro" id="IPR045275">
    <property type="entry name" value="MscS_archaea/bacteria_type"/>
</dbReference>
<sequence>AGGRIVQYGIESYVRRRQEDKGDNIVTLFLKSLSKPIYVAIFALGLFMCKLFLYFNDDDGIRTAIGTGWIKIAKTVGAIALAYGLYRLVDVIEYYLNRIVSRTKTKLDDMLVPVIRKSLRITIAIVATLFIAETILGAGQIKTILLSAGVGGIAIALAAKDTIANFFGSVTIFADRPFQIDELVKIGGHLGPVEEVGFRSTRIRTLQGHLVTIPNSVIANSPVENVGRRPFIRRTSNITITYDSGHTKAKRAVEIIKEVLSRVPQINTDPEKPPRVYFSDFDDWSLNIYMSYWVKPADYWLYHKVNEQVNLEIMKRFEAEQIEFAFPSQTLYVKKD</sequence>
<reference evidence="10" key="1">
    <citation type="journal article" date="2015" name="Nature">
        <title>Complex archaea that bridge the gap between prokaryotes and eukaryotes.</title>
        <authorList>
            <person name="Spang A."/>
            <person name="Saw J.H."/>
            <person name="Jorgensen S.L."/>
            <person name="Zaremba-Niedzwiedzka K."/>
            <person name="Martijn J."/>
            <person name="Lind A.E."/>
            <person name="van Eijk R."/>
            <person name="Schleper C."/>
            <person name="Guy L."/>
            <person name="Ettema T.J."/>
        </authorList>
    </citation>
    <scope>NUCLEOTIDE SEQUENCE</scope>
</reference>
<feature type="transmembrane region" description="Helical" evidence="7">
    <location>
        <begin position="117"/>
        <end position="135"/>
    </location>
</feature>
<feature type="domain" description="Mechanosensitive ion channel MscS" evidence="8">
    <location>
        <begin position="161"/>
        <end position="226"/>
    </location>
</feature>
<dbReference type="InterPro" id="IPR049278">
    <property type="entry name" value="MS_channel_C"/>
</dbReference>
<accession>A0A0F8Y689</accession>
<dbReference type="GO" id="GO:0008381">
    <property type="term" value="F:mechanosensitive monoatomic ion channel activity"/>
    <property type="evidence" value="ECO:0007669"/>
    <property type="project" value="InterPro"/>
</dbReference>
<feature type="transmembrane region" description="Helical" evidence="7">
    <location>
        <begin position="75"/>
        <end position="96"/>
    </location>
</feature>
<comment type="caution">
    <text evidence="10">The sequence shown here is derived from an EMBL/GenBank/DDBJ whole genome shotgun (WGS) entry which is preliminary data.</text>
</comment>
<organism evidence="10">
    <name type="scientific">marine sediment metagenome</name>
    <dbReference type="NCBI Taxonomy" id="412755"/>
    <lineage>
        <taxon>unclassified sequences</taxon>
        <taxon>metagenomes</taxon>
        <taxon>ecological metagenomes</taxon>
    </lineage>
</organism>
<comment type="subcellular location">
    <subcellularLocation>
        <location evidence="1">Cell membrane</location>
        <topology evidence="1">Multi-pass membrane protein</topology>
    </subcellularLocation>
</comment>
<dbReference type="SUPFAM" id="SSF82689">
    <property type="entry name" value="Mechanosensitive channel protein MscS (YggB), C-terminal domain"/>
    <property type="match status" value="1"/>
</dbReference>
<dbReference type="Pfam" id="PF21082">
    <property type="entry name" value="MS_channel_3rd"/>
    <property type="match status" value="1"/>
</dbReference>
<evidence type="ECO:0000259" key="9">
    <source>
        <dbReference type="Pfam" id="PF21082"/>
    </source>
</evidence>
<dbReference type="SUPFAM" id="SSF82861">
    <property type="entry name" value="Mechanosensitive channel protein MscS (YggB), transmembrane region"/>
    <property type="match status" value="1"/>
</dbReference>
<feature type="transmembrane region" description="Helical" evidence="7">
    <location>
        <begin position="37"/>
        <end position="55"/>
    </location>
</feature>
<evidence type="ECO:0000256" key="5">
    <source>
        <dbReference type="ARBA" id="ARBA00022989"/>
    </source>
</evidence>
<dbReference type="Pfam" id="PF00924">
    <property type="entry name" value="MS_channel_2nd"/>
    <property type="match status" value="1"/>
</dbReference>
<keyword evidence="4 7" id="KW-0812">Transmembrane</keyword>
<dbReference type="PANTHER" id="PTHR30221">
    <property type="entry name" value="SMALL-CONDUCTANCE MECHANOSENSITIVE CHANNEL"/>
    <property type="match status" value="1"/>
</dbReference>
<feature type="non-terminal residue" evidence="10">
    <location>
        <position position="1"/>
    </location>
</feature>
<protein>
    <recommendedName>
        <fullName evidence="11">Mechanosensitive ion channel family protein</fullName>
    </recommendedName>
</protein>
<dbReference type="InterPro" id="IPR011066">
    <property type="entry name" value="MscS_channel_C_sf"/>
</dbReference>
<name>A0A0F8Y689_9ZZZZ</name>
<comment type="similarity">
    <text evidence="2">Belongs to the MscS (TC 1.A.23) family.</text>
</comment>
<dbReference type="GO" id="GO:0005886">
    <property type="term" value="C:plasma membrane"/>
    <property type="evidence" value="ECO:0007669"/>
    <property type="project" value="UniProtKB-SubCell"/>
</dbReference>
<dbReference type="Gene3D" id="1.10.287.1260">
    <property type="match status" value="1"/>
</dbReference>
<evidence type="ECO:0000256" key="1">
    <source>
        <dbReference type="ARBA" id="ARBA00004651"/>
    </source>
</evidence>
<dbReference type="InterPro" id="IPR010920">
    <property type="entry name" value="LSM_dom_sf"/>
</dbReference>
<dbReference type="InterPro" id="IPR023408">
    <property type="entry name" value="MscS_beta-dom_sf"/>
</dbReference>
<evidence type="ECO:0000259" key="8">
    <source>
        <dbReference type="Pfam" id="PF00924"/>
    </source>
</evidence>
<dbReference type="Gene3D" id="2.30.30.60">
    <property type="match status" value="1"/>
</dbReference>
<keyword evidence="3" id="KW-1003">Cell membrane</keyword>
<dbReference type="InterPro" id="IPR006685">
    <property type="entry name" value="MscS_channel_2nd"/>
</dbReference>